<name>M1W108_CLAP2</name>
<keyword evidence="1" id="KW-0489">Methyltransferase</keyword>
<organism evidence="6 7">
    <name type="scientific">Claviceps purpurea (strain 20.1)</name>
    <name type="common">Ergot fungus</name>
    <name type="synonym">Sphacelia segetum</name>
    <dbReference type="NCBI Taxonomy" id="1111077"/>
    <lineage>
        <taxon>Eukaryota</taxon>
        <taxon>Fungi</taxon>
        <taxon>Dikarya</taxon>
        <taxon>Ascomycota</taxon>
        <taxon>Pezizomycotina</taxon>
        <taxon>Sordariomycetes</taxon>
        <taxon>Hypocreomycetidae</taxon>
        <taxon>Hypocreales</taxon>
        <taxon>Clavicipitaceae</taxon>
        <taxon>Claviceps</taxon>
    </lineage>
</organism>
<dbReference type="SUPFAM" id="SSF53335">
    <property type="entry name" value="S-adenosyl-L-methionine-dependent methyltransferases"/>
    <property type="match status" value="1"/>
</dbReference>
<dbReference type="CDD" id="cd02440">
    <property type="entry name" value="AdoMet_MTases"/>
    <property type="match status" value="1"/>
</dbReference>
<keyword evidence="4" id="KW-0443">Lipid metabolism</keyword>
<proteinExistence type="predicted"/>
<reference evidence="6 7" key="1">
    <citation type="journal article" date="2013" name="PLoS Genet.">
        <title>Plant-symbiotic fungi as chemical engineers: Multi-genome analysis of the Clavicipitaceae reveals dynamics of alkaloid loci.</title>
        <authorList>
            <person name="Schardl C.L."/>
            <person name="Young C.A."/>
            <person name="Hesse U."/>
            <person name="Amyotte S.G."/>
            <person name="Andreeva K."/>
            <person name="Calie P.J."/>
            <person name="Fleetwood D.J."/>
            <person name="Haws D.C."/>
            <person name="Moore N."/>
            <person name="Oeser B."/>
            <person name="Panaccione D.G."/>
            <person name="Schweri K.K."/>
            <person name="Voisey C.R."/>
            <person name="Farman M.L."/>
            <person name="Jaromczyk J.W."/>
            <person name="Roe B.A."/>
            <person name="O'Sullivan D.M."/>
            <person name="Scott B."/>
            <person name="Tudzynski P."/>
            <person name="An Z."/>
            <person name="Arnaoudova E.G."/>
            <person name="Bullock C.T."/>
            <person name="Charlton N.D."/>
            <person name="Chen L."/>
            <person name="Cox M."/>
            <person name="Dinkins R.D."/>
            <person name="Florea S."/>
            <person name="Glenn A.E."/>
            <person name="Gordon A."/>
            <person name="Gueldener U."/>
            <person name="Harris D.R."/>
            <person name="Hollin W."/>
            <person name="Jaromczyk J."/>
            <person name="Johnson R.D."/>
            <person name="Khan A.K."/>
            <person name="Leistner E."/>
            <person name="Leuchtmann A."/>
            <person name="Li C."/>
            <person name="Liu J."/>
            <person name="Liu J."/>
            <person name="Liu M."/>
            <person name="Mace W."/>
            <person name="Machado C."/>
            <person name="Nagabhyru P."/>
            <person name="Pan J."/>
            <person name="Schmid J."/>
            <person name="Sugawara K."/>
            <person name="Steiner U."/>
            <person name="Takach J.E."/>
            <person name="Tanaka E."/>
            <person name="Webb J.S."/>
            <person name="Wilson E.V."/>
            <person name="Wiseman J.L."/>
            <person name="Yoshida R."/>
            <person name="Zeng Z."/>
        </authorList>
    </citation>
    <scope>NUCLEOTIDE SEQUENCE [LARGE SCALE GENOMIC DNA]</scope>
    <source>
        <strain evidence="6 7">20.1</strain>
    </source>
</reference>
<feature type="region of interest" description="Disordered" evidence="5">
    <location>
        <begin position="1003"/>
        <end position="1024"/>
    </location>
</feature>
<dbReference type="InterPro" id="IPR050723">
    <property type="entry name" value="CFA/CMAS"/>
</dbReference>
<dbReference type="GO" id="GO:0005506">
    <property type="term" value="F:iron ion binding"/>
    <property type="evidence" value="ECO:0007669"/>
    <property type="project" value="InterPro"/>
</dbReference>
<keyword evidence="2" id="KW-0808">Transferase</keyword>
<evidence type="ECO:0000256" key="5">
    <source>
        <dbReference type="SAM" id="MobiDB-lite"/>
    </source>
</evidence>
<evidence type="ECO:0000313" key="6">
    <source>
        <dbReference type="EMBL" id="CCE30376.1"/>
    </source>
</evidence>
<feature type="region of interest" description="Disordered" evidence="5">
    <location>
        <begin position="772"/>
        <end position="800"/>
    </location>
</feature>
<keyword evidence="3" id="KW-0949">S-adenosyl-L-methionine</keyword>
<feature type="region of interest" description="Disordered" evidence="5">
    <location>
        <begin position="282"/>
        <end position="305"/>
    </location>
</feature>
<dbReference type="SUPFAM" id="SSF48264">
    <property type="entry name" value="Cytochrome P450"/>
    <property type="match status" value="1"/>
</dbReference>
<dbReference type="STRING" id="1111077.M1W108"/>
<feature type="compositionally biased region" description="Polar residues" evidence="5">
    <location>
        <begin position="837"/>
        <end position="849"/>
    </location>
</feature>
<accession>M1W108</accession>
<sequence length="1193" mass="131284">MFRRIQDYGSIAVRNAKESSQRGIKTLFSEMLPQEYTQEQPLSDMVIALESINLIFAGVDTTATALTYLIYAVLQEDAIKQELVHELASCSDDASWDELEQLPFLHGVIQETLRLYPPVPATLRREVPPEGALLGGYMMPAGITVGAQAYTLHRDPAIWDNPERFEPRRWTNPTPDMNAAFMPFGGTARTSRCSPQQSKEQQPAILAGLLALLTGRVVTCETSTRSAARLDVRPQRLPPSSAQPGQVLLLLDHLDTQAPPTNFRTSGTSPAAAALLHIQSKSSSRSIAAPPQQVSSNTQTPRETAAMSVPRSGLGRMLFLLDVPGVVELPDGTIFPTGSGDPAFRVIFRSKRALRTPMTEMSVGRAFLNGDIDVQGDLGTLFDARNKLRDKVPLCQKLRFVWDNLWTTSRTDFRLMRSHYGRDDSFYLSFLDKRYRLYSHALFKSPTDSLEDAAENKMEAIFSQLGLQEGMHILDIGGGWGGVAQYCASRGVRVTTITLADNGADYIRNLIIENDLLAEVRLEDFFDHDPAELYDHAVSLASIEHMPDYRRFARKAWDLLKPGGRLYLDGSAAVEKYDVSAFTRDYIWRGTHTYMTVQDVVAELLYHGFELLRVEGETKDYHLTVLEWARRLEESKDAIIAGWGEETYRVFRLMMWGGQHSFKVNALQAYHLVVQKTNSRGPRPSSLRRMIMPLVLLARAGEIEARMTPKGVSYTATPDTRDQSAALSSLQDAAVGLSESSSKLGIAATIVHSGHDLDITTQKRDDITTAVTGHEADRPPPPHYPVSEAPSSSRPPPFSSLFAPLHDSVVGEASEKLVETALPAEPCASGSVAAPAYSSSPQPEPNSSGAFHDPGGEAKSALLRDTKAESSRKDDDAEPPPAYEEGDSPLSAFTYIMSAAGGAASIITQVQQGGAPMNAIGDVAADETICMDVRGTRFVLSRDELLTLPEFVLLSLFPNGLFPEGHPNGFNEHEAVQVDYDPASLQYMLDFFREVAQSIPVDSSLSSTSSSQDDDDAMSVEPLVPRDDTSKRAGIIVLREDLDFYVIPPRADITQAEMMAIKRAAGQALQKQGGIFSGLKRSDEPGTTESHLIEMLTAGGFNHDDTWGHRAGEPNKAVICSLALARLRSDIKGNEMGTSAVGMAQKLLLFWRKPARRCWWEGIDLTDIEGVEGKLKVWIRRVWTLEMSVLGLR</sequence>
<protein>
    <submittedName>
        <fullName evidence="6">Related to growth regulation protein WHI2</fullName>
    </submittedName>
</protein>
<gene>
    <name evidence="6" type="ORF">CPUR_04224</name>
</gene>
<evidence type="ECO:0000256" key="1">
    <source>
        <dbReference type="ARBA" id="ARBA00022603"/>
    </source>
</evidence>
<dbReference type="InterPro" id="IPR029063">
    <property type="entry name" value="SAM-dependent_MTases_sf"/>
</dbReference>
<dbReference type="GO" id="GO:0006629">
    <property type="term" value="P:lipid metabolic process"/>
    <property type="evidence" value="ECO:0007669"/>
    <property type="project" value="UniProtKB-KW"/>
</dbReference>
<evidence type="ECO:0000256" key="2">
    <source>
        <dbReference type="ARBA" id="ARBA00022679"/>
    </source>
</evidence>
<dbReference type="Proteomes" id="UP000016801">
    <property type="component" value="Unassembled WGS sequence"/>
</dbReference>
<feature type="region of interest" description="Disordered" evidence="5">
    <location>
        <begin position="831"/>
        <end position="888"/>
    </location>
</feature>
<dbReference type="OrthoDB" id="506498at2759"/>
<dbReference type="VEuPathDB" id="FungiDB:CPUR_04224"/>
<dbReference type="Gene3D" id="1.10.630.10">
    <property type="entry name" value="Cytochrome P450"/>
    <property type="match status" value="1"/>
</dbReference>
<dbReference type="GO" id="GO:0008168">
    <property type="term" value="F:methyltransferase activity"/>
    <property type="evidence" value="ECO:0007669"/>
    <property type="project" value="UniProtKB-KW"/>
</dbReference>
<dbReference type="InterPro" id="IPR011333">
    <property type="entry name" value="SKP1/BTB/POZ_sf"/>
</dbReference>
<dbReference type="PRINTS" id="PR00463">
    <property type="entry name" value="EP450I"/>
</dbReference>
<dbReference type="InterPro" id="IPR036396">
    <property type="entry name" value="Cyt_P450_sf"/>
</dbReference>
<dbReference type="Gene3D" id="3.40.50.150">
    <property type="entry name" value="Vaccinia Virus protein VP39"/>
    <property type="match status" value="1"/>
</dbReference>
<keyword evidence="7" id="KW-1185">Reference proteome</keyword>
<feature type="compositionally biased region" description="Polar residues" evidence="5">
    <location>
        <begin position="282"/>
        <end position="302"/>
    </location>
</feature>
<dbReference type="Pfam" id="PF00067">
    <property type="entry name" value="p450"/>
    <property type="match status" value="1"/>
</dbReference>
<dbReference type="Pfam" id="PF02353">
    <property type="entry name" value="CMAS"/>
    <property type="match status" value="1"/>
</dbReference>
<dbReference type="GO" id="GO:0004497">
    <property type="term" value="F:monooxygenase activity"/>
    <property type="evidence" value="ECO:0007669"/>
    <property type="project" value="InterPro"/>
</dbReference>
<evidence type="ECO:0000256" key="3">
    <source>
        <dbReference type="ARBA" id="ARBA00022691"/>
    </source>
</evidence>
<dbReference type="AlphaFoldDB" id="M1W108"/>
<evidence type="ECO:0000256" key="4">
    <source>
        <dbReference type="ARBA" id="ARBA00023098"/>
    </source>
</evidence>
<dbReference type="PANTHER" id="PTHR43667:SF1">
    <property type="entry name" value="CYCLOPROPANE-FATTY-ACYL-PHOSPHOLIPID SYNTHASE"/>
    <property type="match status" value="1"/>
</dbReference>
<dbReference type="GO" id="GO:0016705">
    <property type="term" value="F:oxidoreductase activity, acting on paired donors, with incorporation or reduction of molecular oxygen"/>
    <property type="evidence" value="ECO:0007669"/>
    <property type="project" value="InterPro"/>
</dbReference>
<dbReference type="GO" id="GO:0032259">
    <property type="term" value="P:methylation"/>
    <property type="evidence" value="ECO:0007669"/>
    <property type="project" value="UniProtKB-KW"/>
</dbReference>
<dbReference type="InterPro" id="IPR001128">
    <property type="entry name" value="Cyt_P450"/>
</dbReference>
<dbReference type="EMBL" id="CAGA01000021">
    <property type="protein sequence ID" value="CCE30376.1"/>
    <property type="molecule type" value="Genomic_DNA"/>
</dbReference>
<dbReference type="HOGENOM" id="CLU_271579_0_0_1"/>
<feature type="compositionally biased region" description="Basic and acidic residues" evidence="5">
    <location>
        <begin position="862"/>
        <end position="875"/>
    </location>
</feature>
<dbReference type="InterPro" id="IPR002401">
    <property type="entry name" value="Cyt_P450_E_grp-I"/>
</dbReference>
<dbReference type="PANTHER" id="PTHR43667">
    <property type="entry name" value="CYCLOPROPANE-FATTY-ACYL-PHOSPHOLIPID SYNTHASE"/>
    <property type="match status" value="1"/>
</dbReference>
<evidence type="ECO:0000313" key="7">
    <source>
        <dbReference type="Proteomes" id="UP000016801"/>
    </source>
</evidence>
<dbReference type="GO" id="GO:0020037">
    <property type="term" value="F:heme binding"/>
    <property type="evidence" value="ECO:0007669"/>
    <property type="project" value="InterPro"/>
</dbReference>
<comment type="caution">
    <text evidence="6">The sequence shown here is derived from an EMBL/GenBank/DDBJ whole genome shotgun (WGS) entry which is preliminary data.</text>
</comment>
<dbReference type="PRINTS" id="PR00385">
    <property type="entry name" value="P450"/>
</dbReference>
<dbReference type="eggNOG" id="KOG0157">
    <property type="taxonomic scope" value="Eukaryota"/>
</dbReference>
<dbReference type="SUPFAM" id="SSF54695">
    <property type="entry name" value="POZ domain"/>
    <property type="match status" value="1"/>
</dbReference>